<dbReference type="RefSeq" id="WP_067670944.1">
    <property type="nucleotide sequence ID" value="NZ_CBCSIK010000001.1"/>
</dbReference>
<dbReference type="InterPro" id="IPR013397">
    <property type="entry name" value="CRISPR-assoc_prot_Csy1"/>
</dbReference>
<dbReference type="Pfam" id="PF09611">
    <property type="entry name" value="Cas_Csy1"/>
    <property type="match status" value="1"/>
</dbReference>
<keyword evidence="2" id="KW-1185">Reference proteome</keyword>
<dbReference type="STRING" id="1806892.AZH43_16460"/>
<proteinExistence type="predicted"/>
<evidence type="ECO:0000313" key="1">
    <source>
        <dbReference type="EMBL" id="KYQ70985.1"/>
    </source>
</evidence>
<protein>
    <submittedName>
        <fullName evidence="1">Type I-F CRISPR-associated protein Csy1</fullName>
    </submittedName>
</protein>
<organism evidence="1 2">
    <name type="scientific">Acinetobacter pragensis</name>
    <dbReference type="NCBI Taxonomy" id="1806892"/>
    <lineage>
        <taxon>Bacteria</taxon>
        <taxon>Pseudomonadati</taxon>
        <taxon>Pseudomonadota</taxon>
        <taxon>Gammaproteobacteria</taxon>
        <taxon>Moraxellales</taxon>
        <taxon>Moraxellaceae</taxon>
        <taxon>Acinetobacter</taxon>
    </lineage>
</organism>
<dbReference type="EMBL" id="LUAW01000036">
    <property type="protein sequence ID" value="KYQ70985.1"/>
    <property type="molecule type" value="Genomic_DNA"/>
</dbReference>
<reference evidence="1 2" key="1">
    <citation type="submission" date="2016-03" db="EMBL/GenBank/DDBJ databases">
        <title>Acinetobacter genomospecies 28 strain ANC 4149.</title>
        <authorList>
            <person name="Radolfova-Krizova L."/>
            <person name="Nemec A."/>
        </authorList>
    </citation>
    <scope>NUCLEOTIDE SEQUENCE [LARGE SCALE GENOMIC DNA]</scope>
    <source>
        <strain evidence="1 2">ANC 4149</strain>
    </source>
</reference>
<dbReference type="OrthoDB" id="9815616at2"/>
<dbReference type="AlphaFoldDB" id="A0A151XZ06"/>
<dbReference type="Proteomes" id="UP000076276">
    <property type="component" value="Unassembled WGS sequence"/>
</dbReference>
<evidence type="ECO:0000313" key="2">
    <source>
        <dbReference type="Proteomes" id="UP000076276"/>
    </source>
</evidence>
<sequence>MSDKVDGVQNSEPTSIRELIEQYIQGRLNEKLEKLKADDLVERDKLLEKYQIETWLEDASLRVGQLRLATHTAKQHHPDSKASAMFYNTLETTHHFVGSQGLKLDADVVGNAAVLDVFKMLRLPFNGVSLLDRLLQADAEFIQSLAVDKDISQVRYQRFLAFSELSKELNAGRLSKQVLFPVDADEYHTLVLLYPSALIHRAYKQLSDDRFSDESKTLREARFKKLHHPHESREYPSLLVQNFGGSKPQNISQLNSDRRGSMWLLPSIPPTWQGQIVELPKGSSVFSGYLSNRKDVKPLLAKMITLYRKDDRRNTVEFRDERDELVAQLADSVIDMSFELQQSASTGWTNKDGFSRAQIFWLDRGYREELFDKEDAGELTEEEAEWLEAYRQRDWRTEVGSNFGQWLNKILAQKAKLVDLDDHEVRGWSIILRDKLQLLKEEFA</sequence>
<comment type="caution">
    <text evidence="1">The sequence shown here is derived from an EMBL/GenBank/DDBJ whole genome shotgun (WGS) entry which is preliminary data.</text>
</comment>
<dbReference type="NCBIfam" id="TIGR02564">
    <property type="entry name" value="cas_Csy1"/>
    <property type="match status" value="1"/>
</dbReference>
<gene>
    <name evidence="1" type="ORF">AZH43_16460</name>
</gene>
<accession>A0A151XZ06</accession>
<name>A0A151XZ06_9GAMM</name>